<reference evidence="1 2" key="1">
    <citation type="submission" date="2016-11" db="EMBL/GenBank/DDBJ databases">
        <authorList>
            <person name="Jaros S."/>
            <person name="Januszkiewicz K."/>
            <person name="Wedrychowicz H."/>
        </authorList>
    </citation>
    <scope>NUCLEOTIDE SEQUENCE [LARGE SCALE GENOMIC DNA]</scope>
    <source>
        <strain evidence="1 2">CECT 7868</strain>
    </source>
</reference>
<dbReference type="OrthoDB" id="5852834at2"/>
<dbReference type="RefSeq" id="WP_073604219.1">
    <property type="nucleotide sequence ID" value="NZ_FQXZ01000027.1"/>
</dbReference>
<evidence type="ECO:0008006" key="3">
    <source>
        <dbReference type="Google" id="ProtNLM"/>
    </source>
</evidence>
<dbReference type="AlphaFoldDB" id="A0A1M5ZCI2"/>
<accession>A0A1M5ZCI2</accession>
<organism evidence="1 2">
    <name type="scientific">Vibrio aerogenes CECT 7868</name>
    <dbReference type="NCBI Taxonomy" id="1216006"/>
    <lineage>
        <taxon>Bacteria</taxon>
        <taxon>Pseudomonadati</taxon>
        <taxon>Pseudomonadota</taxon>
        <taxon>Gammaproteobacteria</taxon>
        <taxon>Vibrionales</taxon>
        <taxon>Vibrionaceae</taxon>
        <taxon>Vibrio</taxon>
    </lineage>
</organism>
<evidence type="ECO:0000313" key="1">
    <source>
        <dbReference type="EMBL" id="SHI21924.1"/>
    </source>
</evidence>
<evidence type="ECO:0000313" key="2">
    <source>
        <dbReference type="Proteomes" id="UP000184608"/>
    </source>
</evidence>
<protein>
    <recommendedName>
        <fullName evidence="3">Fimbrial assembly protein (PilN)</fullName>
    </recommendedName>
</protein>
<sequence length="371" mass="43323">MIDKIQRQWCIWPQGHVLADKPTGRISRWDKVVGLVPQSQCLFKIFYYNVELIPQKDLEQCVENEVAQLISWNNPRSFFLVNKVDENWQVIAWVWNDDVVQFELPVTHKIPALAFYLGKTRAPQGVLFYSEPVSETMEQSWAITWKKASVVEHLYPMNSPIHARVIKQLLDEEQNKLVLYANTDHTSLLDGYEVKPFHRQVKSKLMTKAKCSSQLEFDNPWIYWRTMVWILCLFALYLVADATLLNYEQSQLNQLVSQQQQSTLSIQNQRSRYEDNKRFVEQTMRAKNKQRFIAELLEELTTKLAKDVMITKFTYDQKTVLLEGTVLNSTGVLESLSNITFIKQARLLGEVVPTGDGRQKFRAEVELKELK</sequence>
<proteinExistence type="predicted"/>
<dbReference type="STRING" id="1216006.VA7868_02560"/>
<gene>
    <name evidence="1" type="ORF">VA7868_02560</name>
</gene>
<keyword evidence="2" id="KW-1185">Reference proteome</keyword>
<dbReference type="EMBL" id="FQXZ01000027">
    <property type="protein sequence ID" value="SHI21924.1"/>
    <property type="molecule type" value="Genomic_DNA"/>
</dbReference>
<name>A0A1M5ZCI2_9VIBR</name>
<dbReference type="Proteomes" id="UP000184608">
    <property type="component" value="Unassembled WGS sequence"/>
</dbReference>